<dbReference type="AlphaFoldDB" id="A0A4U6TIK3"/>
<evidence type="ECO:0000313" key="3">
    <source>
        <dbReference type="Proteomes" id="UP000298652"/>
    </source>
</evidence>
<dbReference type="EMBL" id="CM016560">
    <property type="protein sequence ID" value="TKV97156.1"/>
    <property type="molecule type" value="Genomic_DNA"/>
</dbReference>
<keyword evidence="3" id="KW-1185">Reference proteome</keyword>
<name>A0A4U6TIK3_SETVI</name>
<dbReference type="Gramene" id="TKV97156">
    <property type="protein sequence ID" value="TKV97156"/>
    <property type="gene ID" value="SEVIR_9G475850v2"/>
</dbReference>
<gene>
    <name evidence="2" type="ORF">SEVIR_9G475850v2</name>
</gene>
<evidence type="ECO:0000313" key="2">
    <source>
        <dbReference type="EMBL" id="TKV97156.1"/>
    </source>
</evidence>
<reference evidence="2" key="1">
    <citation type="submission" date="2019-03" db="EMBL/GenBank/DDBJ databases">
        <title>WGS assembly of Setaria viridis.</title>
        <authorList>
            <person name="Huang P."/>
            <person name="Jenkins J."/>
            <person name="Grimwood J."/>
            <person name="Barry K."/>
            <person name="Healey A."/>
            <person name="Mamidi S."/>
            <person name="Sreedasyam A."/>
            <person name="Shu S."/>
            <person name="Feldman M."/>
            <person name="Wu J."/>
            <person name="Yu Y."/>
            <person name="Chen C."/>
            <person name="Johnson J."/>
            <person name="Rokhsar D."/>
            <person name="Baxter I."/>
            <person name="Schmutz J."/>
            <person name="Brutnell T."/>
            <person name="Kellogg E."/>
        </authorList>
    </citation>
    <scope>NUCLEOTIDE SEQUENCE [LARGE SCALE GENOMIC DNA]</scope>
</reference>
<feature type="region of interest" description="Disordered" evidence="1">
    <location>
        <begin position="62"/>
        <end position="115"/>
    </location>
</feature>
<dbReference type="Proteomes" id="UP000298652">
    <property type="component" value="Chromosome 9"/>
</dbReference>
<evidence type="ECO:0000256" key="1">
    <source>
        <dbReference type="SAM" id="MobiDB-lite"/>
    </source>
</evidence>
<protein>
    <submittedName>
        <fullName evidence="2">Uncharacterized protein</fullName>
    </submittedName>
</protein>
<proteinExistence type="predicted"/>
<sequence>MTHKSAGTVAELYLSNAPAAANPGSCNKRAGASVTVPPKKPPAPGTIRRRLFGAASQTYPVAGLAPPARDPAEAYPSPTMAGRGGGRAKPSGQRLGYSQNVSHPSRGRGGMERSLPPARRCAFPRWWWWRLQCFCERGIRARTRASAPLRGFSCSLLVHGQSVTEQKILCKPRVPSVFVYFWGKGLNVPAIACTHCMARFCKGNRFLFGRRSSFRNPLPKGRQ</sequence>
<organism evidence="2 3">
    <name type="scientific">Setaria viridis</name>
    <name type="common">Green bristlegrass</name>
    <name type="synonym">Setaria italica subsp. viridis</name>
    <dbReference type="NCBI Taxonomy" id="4556"/>
    <lineage>
        <taxon>Eukaryota</taxon>
        <taxon>Viridiplantae</taxon>
        <taxon>Streptophyta</taxon>
        <taxon>Embryophyta</taxon>
        <taxon>Tracheophyta</taxon>
        <taxon>Spermatophyta</taxon>
        <taxon>Magnoliopsida</taxon>
        <taxon>Liliopsida</taxon>
        <taxon>Poales</taxon>
        <taxon>Poaceae</taxon>
        <taxon>PACMAD clade</taxon>
        <taxon>Panicoideae</taxon>
        <taxon>Panicodae</taxon>
        <taxon>Paniceae</taxon>
        <taxon>Cenchrinae</taxon>
        <taxon>Setaria</taxon>
    </lineage>
</organism>
<feature type="region of interest" description="Disordered" evidence="1">
    <location>
        <begin position="18"/>
        <end position="47"/>
    </location>
</feature>
<accession>A0A4U6TIK3</accession>